<dbReference type="Proteomes" id="UP000244934">
    <property type="component" value="Unassembled WGS sequence"/>
</dbReference>
<name>A0A2R8CMB1_9GAMM</name>
<dbReference type="AlphaFoldDB" id="A0A2R8CMB1"/>
<reference evidence="3" key="1">
    <citation type="submission" date="2018-03" db="EMBL/GenBank/DDBJ databases">
        <authorList>
            <person name="Navarro De La Torre S."/>
        </authorList>
    </citation>
    <scope>NUCLEOTIDE SEQUENCE [LARGE SCALE GENOMIC DNA]</scope>
    <source>
        <strain evidence="3">EAod3</strain>
    </source>
</reference>
<feature type="transmembrane region" description="Helical" evidence="1">
    <location>
        <begin position="74"/>
        <end position="94"/>
    </location>
</feature>
<sequence>MDLPDSAMFFLSPAPLAVACATITLLTAHLVSPSARATTTFWSLGALACWPTGAALWAWLAGSWSFERSWQVPLWQAGFAPAGGLLALLLWTLWSCRRRPALKGKLCLVLMMASGLWWGLEQWRTDLLTPLAGPLPAVTLESLEGRTVTPARTASAHYVLLWRSDCRPCRQWLQRLAEQPAGHRPELTLVNQGEPLLAVLRYLDQHPDQRLGLEDTSLLLDPGQRLLALTGHRRLPVLLHVATDNTLTRAHDLSVMTAAIP</sequence>
<dbReference type="RefSeq" id="WP_108842883.1">
    <property type="nucleotide sequence ID" value="NZ_ONZI01000003.1"/>
</dbReference>
<evidence type="ECO:0000313" key="3">
    <source>
        <dbReference type="Proteomes" id="UP000244934"/>
    </source>
</evidence>
<proteinExistence type="predicted"/>
<gene>
    <name evidence="2" type="ORF">KSP9073_02070</name>
</gene>
<evidence type="ECO:0008006" key="4">
    <source>
        <dbReference type="Google" id="ProtNLM"/>
    </source>
</evidence>
<dbReference type="InterPro" id="IPR036249">
    <property type="entry name" value="Thioredoxin-like_sf"/>
</dbReference>
<dbReference type="OrthoDB" id="9799347at2"/>
<feature type="transmembrane region" description="Helical" evidence="1">
    <location>
        <begin position="6"/>
        <end position="28"/>
    </location>
</feature>
<keyword evidence="1" id="KW-0472">Membrane</keyword>
<keyword evidence="1" id="KW-1133">Transmembrane helix</keyword>
<evidence type="ECO:0000313" key="2">
    <source>
        <dbReference type="EMBL" id="SPJ34038.1"/>
    </source>
</evidence>
<evidence type="ECO:0000256" key="1">
    <source>
        <dbReference type="SAM" id="Phobius"/>
    </source>
</evidence>
<organism evidence="2 3">
    <name type="scientific">Kushneria phyllosphaerae</name>
    <dbReference type="NCBI Taxonomy" id="2100822"/>
    <lineage>
        <taxon>Bacteria</taxon>
        <taxon>Pseudomonadati</taxon>
        <taxon>Pseudomonadota</taxon>
        <taxon>Gammaproteobacteria</taxon>
        <taxon>Oceanospirillales</taxon>
        <taxon>Halomonadaceae</taxon>
        <taxon>Kushneria</taxon>
    </lineage>
</organism>
<keyword evidence="1" id="KW-0812">Transmembrane</keyword>
<protein>
    <recommendedName>
        <fullName evidence="4">Thioredoxin domain-containing protein</fullName>
    </recommendedName>
</protein>
<accession>A0A2R8CMB1</accession>
<feature type="transmembrane region" description="Helical" evidence="1">
    <location>
        <begin position="101"/>
        <end position="120"/>
    </location>
</feature>
<dbReference type="EMBL" id="ONZI01000003">
    <property type="protein sequence ID" value="SPJ34038.1"/>
    <property type="molecule type" value="Genomic_DNA"/>
</dbReference>
<dbReference type="SUPFAM" id="SSF52833">
    <property type="entry name" value="Thioredoxin-like"/>
    <property type="match status" value="1"/>
</dbReference>
<feature type="transmembrane region" description="Helical" evidence="1">
    <location>
        <begin position="40"/>
        <end position="62"/>
    </location>
</feature>
<keyword evidence="3" id="KW-1185">Reference proteome</keyword>